<accession>A0A6M3KYS4</accession>
<dbReference type="EMBL" id="MT142700">
    <property type="protein sequence ID" value="QJA87367.1"/>
    <property type="molecule type" value="Genomic_DNA"/>
</dbReference>
<sequence length="62" mass="6960">MKISHIAEDFYCRNCGSTTAMKIGNLNKVRCMGCDLFYKTSLPFTPTLSPIDALKPHPRTPK</sequence>
<name>A0A6M3KYS4_9ZZZZ</name>
<gene>
    <name evidence="1" type="ORF">MM415B03008_0009</name>
</gene>
<evidence type="ECO:0000313" key="1">
    <source>
        <dbReference type="EMBL" id="QJA87367.1"/>
    </source>
</evidence>
<proteinExistence type="predicted"/>
<organism evidence="1">
    <name type="scientific">viral metagenome</name>
    <dbReference type="NCBI Taxonomy" id="1070528"/>
    <lineage>
        <taxon>unclassified sequences</taxon>
        <taxon>metagenomes</taxon>
        <taxon>organismal metagenomes</taxon>
    </lineage>
</organism>
<protein>
    <submittedName>
        <fullName evidence="1">Uncharacterized protein</fullName>
    </submittedName>
</protein>
<dbReference type="AlphaFoldDB" id="A0A6M3KYS4"/>
<reference evidence="1" key="1">
    <citation type="submission" date="2020-03" db="EMBL/GenBank/DDBJ databases">
        <title>The deep terrestrial virosphere.</title>
        <authorList>
            <person name="Holmfeldt K."/>
            <person name="Nilsson E."/>
            <person name="Simone D."/>
            <person name="Lopez-Fernandez M."/>
            <person name="Wu X."/>
            <person name="de Brujin I."/>
            <person name="Lundin D."/>
            <person name="Andersson A."/>
            <person name="Bertilsson S."/>
            <person name="Dopson M."/>
        </authorList>
    </citation>
    <scope>NUCLEOTIDE SEQUENCE</scope>
    <source>
        <strain evidence="1">MM415B03008</strain>
    </source>
</reference>